<feature type="compositionally biased region" description="Polar residues" evidence="1">
    <location>
        <begin position="91"/>
        <end position="106"/>
    </location>
</feature>
<proteinExistence type="predicted"/>
<dbReference type="HOGENOM" id="CLU_028479_0_0_1"/>
<evidence type="ECO:0000256" key="1">
    <source>
        <dbReference type="SAM" id="MobiDB-lite"/>
    </source>
</evidence>
<dbReference type="EMBL" id="AOGT01001862">
    <property type="protein sequence ID" value="EMG46832.1"/>
    <property type="molecule type" value="Genomic_DNA"/>
</dbReference>
<dbReference type="OMA" id="TNFPIRC"/>
<name>M3HHP0_CANMX</name>
<comment type="caution">
    <text evidence="2">The sequence shown here is derived from an EMBL/GenBank/DDBJ whole genome shotgun (WGS) entry which is preliminary data.</text>
</comment>
<accession>M3HHP0</accession>
<feature type="region of interest" description="Disordered" evidence="1">
    <location>
        <begin position="346"/>
        <end position="365"/>
    </location>
</feature>
<feature type="compositionally biased region" description="Low complexity" evidence="1">
    <location>
        <begin position="348"/>
        <end position="362"/>
    </location>
</feature>
<protein>
    <recommendedName>
        <fullName evidence="4">SPS-sensor component PTR3</fullName>
    </recommendedName>
</protein>
<dbReference type="Proteomes" id="UP000011777">
    <property type="component" value="Unassembled WGS sequence"/>
</dbReference>
<reference evidence="2 3" key="1">
    <citation type="submission" date="2013-02" db="EMBL/GenBank/DDBJ databases">
        <title>Genome sequence of Candida maltosa Xu316, a potential industrial strain for xylitol and ethanol production.</title>
        <authorList>
            <person name="Yu J."/>
            <person name="Wang Q."/>
            <person name="Geng X."/>
            <person name="Bao W."/>
            <person name="He P."/>
            <person name="Cai J."/>
        </authorList>
    </citation>
    <scope>NUCLEOTIDE SEQUENCE [LARGE SCALE GENOMIC DNA]</scope>
    <source>
        <strain evidence="3">Xu316</strain>
    </source>
</reference>
<evidence type="ECO:0008006" key="4">
    <source>
        <dbReference type="Google" id="ProtNLM"/>
    </source>
</evidence>
<dbReference type="OrthoDB" id="5324744at2759"/>
<organism evidence="2 3">
    <name type="scientific">Candida maltosa (strain Xu316)</name>
    <name type="common">Yeast</name>
    <dbReference type="NCBI Taxonomy" id="1245528"/>
    <lineage>
        <taxon>Eukaryota</taxon>
        <taxon>Fungi</taxon>
        <taxon>Dikarya</taxon>
        <taxon>Ascomycota</taxon>
        <taxon>Saccharomycotina</taxon>
        <taxon>Pichiomycetes</taxon>
        <taxon>Debaryomycetaceae</taxon>
        <taxon>Candida/Lodderomyces clade</taxon>
        <taxon>Candida</taxon>
    </lineage>
</organism>
<dbReference type="STRING" id="1245528.M3HHP0"/>
<sequence length="744" mass="84115">MDKLSSLENLLRFPGYTNGLVFDASVLSCGCLTSEYIFKEQNTTQACPNCHAENVTILSPIKPLRELYSIIQSMYTHQERRRRSSSRKSIGESQAIQQQTGGQSNTESTDLISLFYKFAKEEQFERDNEINIPQPTQVQLETNHTKVEPIEISRKSTQNEIPLSYPSSMSLNSMSISPQNHRYLLEKSITGQQDSEFAGTNNELPENFDHNLLQSVSEQKEYNFTKCFPFHRKLSTFPTQQLKLNFSSIVPFKSTGGNIKKATSTSIHSYHDFKLGVEITRFVLMNEKKWELYEYVVPMGDVDNNSIKPQLLCCGRSTGEYGDNLNNLSFPESNIKEIVIKNEFGVKDNNNPNTNTNNSNNDSDIRRRLSSWDQMYCRLTKNYLIISGTKGIMRVFNVNKLSPYDFGQPIYTYITNYPIRCIAISPNDSLIACGITAKERISGKEQPFIILHRLVVSEDFYLDSVDPITITIPYRDPIKLINFNATSTHLIIATSWESRYLIIKLTNSYKSDNYRKPRLIWSDVAYRPNRRIDESSSTSAIYDEKADAEHELMMSKEGITDLEFGMINSNVVIVTSCSFRNRPPMLVRLYGAHIDSVPKNPSNSHEIRSSNSLEEDEEFSSISSAEVFMKITEIGSMIHKVAISPRGDGIVFLDKDGRLFLVSAPTFHAGGSINASDTKNKKRVVQLGEVANAERFSESASVVFSADGGKVFTLDRKGVFSVFDFTKGIPGDDPEVVKCKIISL</sequence>
<dbReference type="InterPro" id="IPR036322">
    <property type="entry name" value="WD40_repeat_dom_sf"/>
</dbReference>
<dbReference type="SUPFAM" id="SSF50978">
    <property type="entry name" value="WD40 repeat-like"/>
    <property type="match status" value="1"/>
</dbReference>
<evidence type="ECO:0000313" key="2">
    <source>
        <dbReference type="EMBL" id="EMG46832.1"/>
    </source>
</evidence>
<feature type="region of interest" description="Disordered" evidence="1">
    <location>
        <begin position="78"/>
        <end position="106"/>
    </location>
</feature>
<gene>
    <name evidence="2" type="ORF">G210_2911</name>
</gene>
<feature type="non-terminal residue" evidence="2">
    <location>
        <position position="1"/>
    </location>
</feature>
<dbReference type="eggNOG" id="ENOG502QUFR">
    <property type="taxonomic scope" value="Eukaryota"/>
</dbReference>
<keyword evidence="3" id="KW-1185">Reference proteome</keyword>
<dbReference type="AlphaFoldDB" id="M3HHP0"/>
<evidence type="ECO:0000313" key="3">
    <source>
        <dbReference type="Proteomes" id="UP000011777"/>
    </source>
</evidence>